<evidence type="ECO:0000313" key="3">
    <source>
        <dbReference type="Proteomes" id="UP000605201"/>
    </source>
</evidence>
<dbReference type="AlphaFoldDB" id="A0A8J6P652"/>
<evidence type="ECO:0000313" key="2">
    <source>
        <dbReference type="EMBL" id="MBC8433347.1"/>
    </source>
</evidence>
<dbReference type="Pfam" id="PF13614">
    <property type="entry name" value="AAA_31"/>
    <property type="match status" value="1"/>
</dbReference>
<protein>
    <submittedName>
        <fullName evidence="2">ParA family protein</fullName>
    </submittedName>
</protein>
<sequence length="258" mass="28459">MTKTICIANQKGGVGKTTTAVNLSAALAVSEKRTLLVDCDPQGNATTGLGLDKSNINNTLYHGLIGEVAAKNLIVNSDIETLKIIPSRVELIGFDVEMMSQPKREMILKNLLAELKDSFEYIIIDCPPSLSLLTVNALTAADYMLIPLQCEFYALEGLGQLLRAMKRIKHNLNPKLKIAGILLTMYDKRTNLSRQVAEDAKKYFKNLVFKTIIPRNVRLGEAPSFGKPILFYDATSVGAISYFELAKEIMNHHSKANS</sequence>
<dbReference type="EMBL" id="JACNIG010000292">
    <property type="protein sequence ID" value="MBC8433347.1"/>
    <property type="molecule type" value="Genomic_DNA"/>
</dbReference>
<dbReference type="InterPro" id="IPR025669">
    <property type="entry name" value="AAA_dom"/>
</dbReference>
<reference evidence="2 3" key="1">
    <citation type="submission" date="2020-08" db="EMBL/GenBank/DDBJ databases">
        <title>Bridging the membrane lipid divide: bacteria of the FCB group superphylum have the potential to synthesize archaeal ether lipids.</title>
        <authorList>
            <person name="Villanueva L."/>
            <person name="Von Meijenfeldt F.A.B."/>
            <person name="Westbye A.B."/>
            <person name="Yadav S."/>
            <person name="Hopmans E.C."/>
            <person name="Dutilh B.E."/>
            <person name="Sinninghe Damste J.S."/>
        </authorList>
    </citation>
    <scope>NUCLEOTIDE SEQUENCE [LARGE SCALE GENOMIC DNA]</scope>
    <source>
        <strain evidence="2">NIOZ-UU17</strain>
    </source>
</reference>
<dbReference type="PIRSF" id="PIRSF009320">
    <property type="entry name" value="Nuc_binding_HP_1000"/>
    <property type="match status" value="1"/>
</dbReference>
<dbReference type="PANTHER" id="PTHR13696">
    <property type="entry name" value="P-LOOP CONTAINING NUCLEOSIDE TRIPHOSPHATE HYDROLASE"/>
    <property type="match status" value="1"/>
</dbReference>
<name>A0A8J6P652_9BACT</name>
<dbReference type="PANTHER" id="PTHR13696:SF52">
    <property type="entry name" value="PARA FAMILY PROTEIN CT_582"/>
    <property type="match status" value="1"/>
</dbReference>
<proteinExistence type="predicted"/>
<dbReference type="InterPro" id="IPR027417">
    <property type="entry name" value="P-loop_NTPase"/>
</dbReference>
<feature type="domain" description="AAA" evidence="1">
    <location>
        <begin position="2"/>
        <end position="178"/>
    </location>
</feature>
<evidence type="ECO:0000259" key="1">
    <source>
        <dbReference type="Pfam" id="PF13614"/>
    </source>
</evidence>
<accession>A0A8J6P652</accession>
<gene>
    <name evidence="2" type="ORF">H8D96_15660</name>
</gene>
<dbReference type="SUPFAM" id="SSF52540">
    <property type="entry name" value="P-loop containing nucleoside triphosphate hydrolases"/>
    <property type="match status" value="1"/>
</dbReference>
<dbReference type="Proteomes" id="UP000605201">
    <property type="component" value="Unassembled WGS sequence"/>
</dbReference>
<comment type="caution">
    <text evidence="2">The sequence shown here is derived from an EMBL/GenBank/DDBJ whole genome shotgun (WGS) entry which is preliminary data.</text>
</comment>
<dbReference type="InterPro" id="IPR050678">
    <property type="entry name" value="DNA_Partitioning_ATPase"/>
</dbReference>
<dbReference type="FunFam" id="3.40.50.300:FF:000285">
    <property type="entry name" value="Sporulation initiation inhibitor Soj"/>
    <property type="match status" value="1"/>
</dbReference>
<dbReference type="CDD" id="cd02042">
    <property type="entry name" value="ParAB_family"/>
    <property type="match status" value="1"/>
</dbReference>
<organism evidence="2 3">
    <name type="scientific">Candidatus Desulfatibia vada</name>
    <dbReference type="NCBI Taxonomy" id="2841696"/>
    <lineage>
        <taxon>Bacteria</taxon>
        <taxon>Pseudomonadati</taxon>
        <taxon>Thermodesulfobacteriota</taxon>
        <taxon>Desulfobacteria</taxon>
        <taxon>Desulfobacterales</taxon>
        <taxon>Desulfobacterales incertae sedis</taxon>
        <taxon>Candidatus Desulfatibia</taxon>
    </lineage>
</organism>
<dbReference type="Gene3D" id="3.40.50.300">
    <property type="entry name" value="P-loop containing nucleotide triphosphate hydrolases"/>
    <property type="match status" value="1"/>
</dbReference>